<dbReference type="InterPro" id="IPR051081">
    <property type="entry name" value="HTH_MetalResp_TranReg"/>
</dbReference>
<dbReference type="SMART" id="SM00418">
    <property type="entry name" value="HTH_ARSR"/>
    <property type="match status" value="1"/>
</dbReference>
<gene>
    <name evidence="6" type="ORF">FHW14_002369</name>
</gene>
<dbReference type="EMBL" id="JACHVT010000005">
    <property type="protein sequence ID" value="MBB2987186.1"/>
    <property type="molecule type" value="Genomic_DNA"/>
</dbReference>
<dbReference type="InterPro" id="IPR036388">
    <property type="entry name" value="WH-like_DNA-bd_sf"/>
</dbReference>
<feature type="region of interest" description="Disordered" evidence="4">
    <location>
        <begin position="85"/>
        <end position="146"/>
    </location>
</feature>
<dbReference type="Proteomes" id="UP000590811">
    <property type="component" value="Unassembled WGS sequence"/>
</dbReference>
<dbReference type="PANTHER" id="PTHR33154:SF33">
    <property type="entry name" value="TRANSCRIPTIONAL REPRESSOR SDPR"/>
    <property type="match status" value="1"/>
</dbReference>
<feature type="domain" description="HTH arsR-type" evidence="5">
    <location>
        <begin position="1"/>
        <end position="89"/>
    </location>
</feature>
<dbReference type="AlphaFoldDB" id="A0A839PYW1"/>
<dbReference type="CDD" id="cd00090">
    <property type="entry name" value="HTH_ARSR"/>
    <property type="match status" value="1"/>
</dbReference>
<evidence type="ECO:0000313" key="6">
    <source>
        <dbReference type="EMBL" id="MBB2987186.1"/>
    </source>
</evidence>
<evidence type="ECO:0000313" key="7">
    <source>
        <dbReference type="Proteomes" id="UP000590811"/>
    </source>
</evidence>
<sequence>MDVFEAVADPVRRDLLRRLVDGPARVVDLAAAHDISRPAVSRHLRVLTEAGLTTADDRGRERHYRLLPAGLEPVRRLLDELAADDGAASTDARAAQGSAPRPRFTEGHLDGLDLEVRRTGADRRHGRPTARRTTAAATTTTTEETA</sequence>
<keyword evidence="3" id="KW-0804">Transcription</keyword>
<dbReference type="Pfam" id="PF12840">
    <property type="entry name" value="HTH_20"/>
    <property type="match status" value="1"/>
</dbReference>
<accession>A0A839PYW1</accession>
<feature type="compositionally biased region" description="Basic and acidic residues" evidence="4">
    <location>
        <begin position="103"/>
        <end position="123"/>
    </location>
</feature>
<reference evidence="6 7" key="1">
    <citation type="submission" date="2020-08" db="EMBL/GenBank/DDBJ databases">
        <title>Genomic Encyclopedia of Type Strains, Phase IV (KMG-V): Genome sequencing to study the core and pangenomes of soil and plant-associated prokaryotes.</title>
        <authorList>
            <person name="Whitman W."/>
        </authorList>
    </citation>
    <scope>NUCLEOTIDE SEQUENCE [LARGE SCALE GENOMIC DNA]</scope>
    <source>
        <strain evidence="6 7">B3ACCR2</strain>
    </source>
</reference>
<evidence type="ECO:0000256" key="4">
    <source>
        <dbReference type="SAM" id="MobiDB-lite"/>
    </source>
</evidence>
<dbReference type="PANTHER" id="PTHR33154">
    <property type="entry name" value="TRANSCRIPTIONAL REGULATOR, ARSR FAMILY"/>
    <property type="match status" value="1"/>
</dbReference>
<organism evidence="6 7">
    <name type="scientific">Terracoccus luteus</name>
    <dbReference type="NCBI Taxonomy" id="53356"/>
    <lineage>
        <taxon>Bacteria</taxon>
        <taxon>Bacillati</taxon>
        <taxon>Actinomycetota</taxon>
        <taxon>Actinomycetes</taxon>
        <taxon>Micrococcales</taxon>
        <taxon>Intrasporangiaceae</taxon>
        <taxon>Terracoccus</taxon>
    </lineage>
</organism>
<dbReference type="PRINTS" id="PR00778">
    <property type="entry name" value="HTHARSR"/>
</dbReference>
<evidence type="ECO:0000256" key="2">
    <source>
        <dbReference type="ARBA" id="ARBA00023125"/>
    </source>
</evidence>
<dbReference type="InterPro" id="IPR001845">
    <property type="entry name" value="HTH_ArsR_DNA-bd_dom"/>
</dbReference>
<dbReference type="PROSITE" id="PS50987">
    <property type="entry name" value="HTH_ARSR_2"/>
    <property type="match status" value="1"/>
</dbReference>
<dbReference type="Gene3D" id="1.10.10.10">
    <property type="entry name" value="Winged helix-like DNA-binding domain superfamily/Winged helix DNA-binding domain"/>
    <property type="match status" value="1"/>
</dbReference>
<dbReference type="GO" id="GO:0003700">
    <property type="term" value="F:DNA-binding transcription factor activity"/>
    <property type="evidence" value="ECO:0007669"/>
    <property type="project" value="InterPro"/>
</dbReference>
<dbReference type="RefSeq" id="WP_184510433.1">
    <property type="nucleotide sequence ID" value="NZ_JACHVT010000005.1"/>
</dbReference>
<evidence type="ECO:0000259" key="5">
    <source>
        <dbReference type="PROSITE" id="PS50987"/>
    </source>
</evidence>
<dbReference type="SUPFAM" id="SSF46785">
    <property type="entry name" value="Winged helix' DNA-binding domain"/>
    <property type="match status" value="1"/>
</dbReference>
<dbReference type="NCBIfam" id="NF033788">
    <property type="entry name" value="HTH_metalloreg"/>
    <property type="match status" value="1"/>
</dbReference>
<dbReference type="GO" id="GO:0003677">
    <property type="term" value="F:DNA binding"/>
    <property type="evidence" value="ECO:0007669"/>
    <property type="project" value="UniProtKB-KW"/>
</dbReference>
<dbReference type="InterPro" id="IPR011991">
    <property type="entry name" value="ArsR-like_HTH"/>
</dbReference>
<protein>
    <submittedName>
        <fullName evidence="6">DNA-binding transcriptional ArsR family regulator</fullName>
    </submittedName>
</protein>
<comment type="caution">
    <text evidence="6">The sequence shown here is derived from an EMBL/GenBank/DDBJ whole genome shotgun (WGS) entry which is preliminary data.</text>
</comment>
<dbReference type="InterPro" id="IPR036390">
    <property type="entry name" value="WH_DNA-bd_sf"/>
</dbReference>
<feature type="compositionally biased region" description="Low complexity" evidence="4">
    <location>
        <begin position="131"/>
        <end position="146"/>
    </location>
</feature>
<keyword evidence="1" id="KW-0805">Transcription regulation</keyword>
<evidence type="ECO:0000256" key="1">
    <source>
        <dbReference type="ARBA" id="ARBA00023015"/>
    </source>
</evidence>
<proteinExistence type="predicted"/>
<evidence type="ECO:0000256" key="3">
    <source>
        <dbReference type="ARBA" id="ARBA00023163"/>
    </source>
</evidence>
<name>A0A839PYW1_9MICO</name>
<keyword evidence="2 6" id="KW-0238">DNA-binding</keyword>